<dbReference type="InterPro" id="IPR015883">
    <property type="entry name" value="Glyco_hydro_20_cat"/>
</dbReference>
<dbReference type="Gene3D" id="3.20.20.80">
    <property type="entry name" value="Glycosidases"/>
    <property type="match status" value="1"/>
</dbReference>
<feature type="domain" description="Glycoside hydrolase family 20 catalytic" evidence="9">
    <location>
        <begin position="271"/>
        <end position="614"/>
    </location>
</feature>
<comment type="similarity">
    <text evidence="2 7">Belongs to the glycosyl hydrolase 20 family.</text>
</comment>
<dbReference type="Pfam" id="PF00728">
    <property type="entry name" value="Glyco_hydro_20"/>
    <property type="match status" value="1"/>
</dbReference>
<evidence type="ECO:0000259" key="10">
    <source>
        <dbReference type="Pfam" id="PF14845"/>
    </source>
</evidence>
<dbReference type="InterPro" id="IPR029019">
    <property type="entry name" value="HEX_eukaryotic_N"/>
</dbReference>
<keyword evidence="12" id="KW-1185">Reference proteome</keyword>
<dbReference type="PIRSF" id="PIRSF001093">
    <property type="entry name" value="B-hxosamndse_ab_euk"/>
    <property type="match status" value="1"/>
</dbReference>
<feature type="domain" description="Beta-hexosaminidase eukaryotic type N-terminal" evidence="10">
    <location>
        <begin position="122"/>
        <end position="244"/>
    </location>
</feature>
<evidence type="ECO:0000256" key="7">
    <source>
        <dbReference type="PIRNR" id="PIRNR001093"/>
    </source>
</evidence>
<dbReference type="GO" id="GO:0005975">
    <property type="term" value="P:carbohydrate metabolic process"/>
    <property type="evidence" value="ECO:0007669"/>
    <property type="project" value="InterPro"/>
</dbReference>
<keyword evidence="6 7" id="KW-0326">Glycosidase</keyword>
<keyword evidence="4 7" id="KW-0378">Hydrolase</keyword>
<evidence type="ECO:0000256" key="2">
    <source>
        <dbReference type="ARBA" id="ARBA00006285"/>
    </source>
</evidence>
<feature type="active site" description="Proton donor" evidence="8">
    <location>
        <position position="435"/>
    </location>
</feature>
<dbReference type="EC" id="3.2.1.52" evidence="7"/>
<keyword evidence="5" id="KW-0325">Glycoprotein</keyword>
<evidence type="ECO:0000256" key="1">
    <source>
        <dbReference type="ARBA" id="ARBA00001231"/>
    </source>
</evidence>
<proteinExistence type="inferred from homology"/>
<dbReference type="PRINTS" id="PR00738">
    <property type="entry name" value="GLHYDRLASE20"/>
</dbReference>
<reference evidence="11 12" key="1">
    <citation type="journal article" date="2024" name="BMC Genomics">
        <title>De novo assembly and annotation of Popillia japonica's genome with initial clues to its potential as an invasive pest.</title>
        <authorList>
            <person name="Cucini C."/>
            <person name="Boschi S."/>
            <person name="Funari R."/>
            <person name="Cardaioli E."/>
            <person name="Iannotti N."/>
            <person name="Marturano G."/>
            <person name="Paoli F."/>
            <person name="Bruttini M."/>
            <person name="Carapelli A."/>
            <person name="Frati F."/>
            <person name="Nardi F."/>
        </authorList>
    </citation>
    <scope>NUCLEOTIDE SEQUENCE [LARGE SCALE GENOMIC DNA]</scope>
    <source>
        <strain evidence="11">DMR45628</strain>
    </source>
</reference>
<dbReference type="InterPro" id="IPR017853">
    <property type="entry name" value="GH"/>
</dbReference>
<dbReference type="PANTHER" id="PTHR22600">
    <property type="entry name" value="BETA-HEXOSAMINIDASE"/>
    <property type="match status" value="1"/>
</dbReference>
<dbReference type="EMBL" id="JASPKY010000042">
    <property type="protein sequence ID" value="KAK9746143.1"/>
    <property type="molecule type" value="Genomic_DNA"/>
</dbReference>
<gene>
    <name evidence="11" type="ORF">QE152_g6360</name>
</gene>
<comment type="catalytic activity">
    <reaction evidence="1 7">
        <text>Hydrolysis of terminal non-reducing N-acetyl-D-hexosamine residues in N-acetyl-beta-D-hexosaminides.</text>
        <dbReference type="EC" id="3.2.1.52"/>
    </reaction>
</comment>
<evidence type="ECO:0000313" key="12">
    <source>
        <dbReference type="Proteomes" id="UP001458880"/>
    </source>
</evidence>
<dbReference type="InterPro" id="IPR029018">
    <property type="entry name" value="Hex-like_dom2"/>
</dbReference>
<accession>A0AAW1MIN3</accession>
<dbReference type="GO" id="GO:0030203">
    <property type="term" value="P:glycosaminoglycan metabolic process"/>
    <property type="evidence" value="ECO:0007669"/>
    <property type="project" value="TreeGrafter"/>
</dbReference>
<protein>
    <recommendedName>
        <fullName evidence="7">Beta-hexosaminidase</fullName>
        <ecNumber evidence="7">3.2.1.52</ecNumber>
    </recommendedName>
</protein>
<dbReference type="PANTHER" id="PTHR22600:SF3">
    <property type="entry name" value="BETA-HEXOSAMINIDASE FDL-RELATED"/>
    <property type="match status" value="1"/>
</dbReference>
<dbReference type="FunFam" id="3.20.20.80:FF:000063">
    <property type="entry name" value="Beta-hexosaminidase"/>
    <property type="match status" value="1"/>
</dbReference>
<dbReference type="SUPFAM" id="SSF55545">
    <property type="entry name" value="beta-N-acetylhexosaminidase-like domain"/>
    <property type="match status" value="1"/>
</dbReference>
<dbReference type="Pfam" id="PF14845">
    <property type="entry name" value="Glycohydro_20b2"/>
    <property type="match status" value="1"/>
</dbReference>
<organism evidence="11 12">
    <name type="scientific">Popillia japonica</name>
    <name type="common">Japanese beetle</name>
    <dbReference type="NCBI Taxonomy" id="7064"/>
    <lineage>
        <taxon>Eukaryota</taxon>
        <taxon>Metazoa</taxon>
        <taxon>Ecdysozoa</taxon>
        <taxon>Arthropoda</taxon>
        <taxon>Hexapoda</taxon>
        <taxon>Insecta</taxon>
        <taxon>Pterygota</taxon>
        <taxon>Neoptera</taxon>
        <taxon>Endopterygota</taxon>
        <taxon>Coleoptera</taxon>
        <taxon>Polyphaga</taxon>
        <taxon>Scarabaeiformia</taxon>
        <taxon>Scarabaeidae</taxon>
        <taxon>Rutelinae</taxon>
        <taxon>Popillia</taxon>
    </lineage>
</organism>
<dbReference type="GO" id="GO:0005886">
    <property type="term" value="C:plasma membrane"/>
    <property type="evidence" value="ECO:0007669"/>
    <property type="project" value="TreeGrafter"/>
</dbReference>
<evidence type="ECO:0000256" key="8">
    <source>
        <dbReference type="PIRSR" id="PIRSR001093-1"/>
    </source>
</evidence>
<dbReference type="Gene3D" id="3.30.379.10">
    <property type="entry name" value="Chitobiase/beta-hexosaminidase domain 2-like"/>
    <property type="match status" value="1"/>
</dbReference>
<evidence type="ECO:0000259" key="9">
    <source>
        <dbReference type="Pfam" id="PF00728"/>
    </source>
</evidence>
<sequence>MSMPQDQLPPVPFSRIKIMKAADLRRALLLLLLLCGVLMVYFFSQQTSRLTIPHLSGSLDSIDSAFFQNSFGFPDLNKRKSDVRWSWLCTKNHCEKIAATDGTPMQSLSTCNMLCGESPQIWPIPSVSSKIGTEAIAFRVNQLQLQTTVKESAFAYLEQSFAAFNDNVVSYIKKHDAALTQIRSDIDNFLVKISVVQANIIKLRMNTDESYNLTVSLYGKNLLASINAYTVFGARHGLETLSQLIWWDELDSSGTLRIVANAVVHDKPLLPYRGIMLDTSRNFISIPAIKRVINGMAANKLNVFHWHVSDSQSFPLEIPSVPQMHLYGAYQTDMVYTAQEVAELVEYSRLKGVRIVIEIDVPAHAGNGWTWGPQEGLGELAVCVNAQPWFMYCGEPPCGQLNPENQQVYEVLERIYRDIIQMTGEDELFHIGGDEVNLDCWEQHLLKNLTSTNYTDLHNLWGDFTLKILHKLEKANGGRKPPYTIAWSSNLSRRPYNMKYLDKNSIIIQTWGASDWSETRELISDGYKVILSHVNAWYLDCGFGRWRERGEAACDPYRPWQTVYLHQPWAYDPLYKAHTIGAEACLWSEQVDELSLDARLWPRAAAFAERVWSDPKINPDTYGIAEDVYTRLSVHRDRMMSRDLGVEALWPRWCTQNPGMCL</sequence>
<evidence type="ECO:0000256" key="5">
    <source>
        <dbReference type="ARBA" id="ARBA00023180"/>
    </source>
</evidence>
<comment type="caution">
    <text evidence="11">The sequence shown here is derived from an EMBL/GenBank/DDBJ whole genome shotgun (WGS) entry which is preliminary data.</text>
</comment>
<evidence type="ECO:0000256" key="3">
    <source>
        <dbReference type="ARBA" id="ARBA00022729"/>
    </source>
</evidence>
<evidence type="ECO:0000256" key="6">
    <source>
        <dbReference type="ARBA" id="ARBA00023295"/>
    </source>
</evidence>
<evidence type="ECO:0000256" key="4">
    <source>
        <dbReference type="ARBA" id="ARBA00022801"/>
    </source>
</evidence>
<dbReference type="SUPFAM" id="SSF51445">
    <property type="entry name" value="(Trans)glycosidases"/>
    <property type="match status" value="1"/>
</dbReference>
<dbReference type="GO" id="GO:0016231">
    <property type="term" value="F:beta-N-acetylglucosaminidase activity"/>
    <property type="evidence" value="ECO:0007669"/>
    <property type="project" value="TreeGrafter"/>
</dbReference>
<name>A0AAW1MIN3_POPJA</name>
<dbReference type="CDD" id="cd06562">
    <property type="entry name" value="GH20_HexA_HexB-like"/>
    <property type="match status" value="1"/>
</dbReference>
<evidence type="ECO:0000313" key="11">
    <source>
        <dbReference type="EMBL" id="KAK9746143.1"/>
    </source>
</evidence>
<dbReference type="InterPro" id="IPR025705">
    <property type="entry name" value="Beta_hexosaminidase_sua/sub"/>
</dbReference>
<keyword evidence="3" id="KW-0732">Signal</keyword>
<dbReference type="AlphaFoldDB" id="A0AAW1MIN3"/>
<dbReference type="Proteomes" id="UP001458880">
    <property type="component" value="Unassembled WGS sequence"/>
</dbReference>